<dbReference type="NCBIfam" id="TIGR04131">
    <property type="entry name" value="Bac_Flav_CTERM"/>
    <property type="match status" value="1"/>
</dbReference>
<protein>
    <submittedName>
        <fullName evidence="3">T9SS type B sorting domain-containing protein</fullName>
    </submittedName>
</protein>
<name>A0ABW3BR65_9FLAO</name>
<dbReference type="PANTHER" id="PTHR47566">
    <property type="match status" value="1"/>
</dbReference>
<dbReference type="Gene3D" id="3.80.10.10">
    <property type="entry name" value="Ribonuclease Inhibitor"/>
    <property type="match status" value="1"/>
</dbReference>
<keyword evidence="4" id="KW-1185">Reference proteome</keyword>
<dbReference type="Proteomes" id="UP001597011">
    <property type="component" value="Unassembled WGS sequence"/>
</dbReference>
<dbReference type="InterPro" id="IPR025875">
    <property type="entry name" value="Leu-rich_rpt_4"/>
</dbReference>
<dbReference type="RefSeq" id="WP_379939295.1">
    <property type="nucleotide sequence ID" value="NZ_JBHTIB010000002.1"/>
</dbReference>
<keyword evidence="1" id="KW-0433">Leucine-rich repeat</keyword>
<sequence>MWVTKKYYVGFFLTFIGVVGVSQNTAIPDPNFEQELILQGFDTAPIDGFVPTANIIGITNLDVASKNISDLTGIEAFTNLITLNCAVNFLTSLDLSKNTKLEELFMYNNQITSIDVTLLTKLKIFWCHSNQLSNLDVTKNTGLISLVCWDNNLTSLNTLNNPNLNVLVCEQNQITSLNVTNNKTLNRFQCGNNQLTSLNVNNNTNLTYLSCEQNFLTTLNVTNNKSLQTIYCNNNQLAELDFTQNSSLTTLDCSNNELCKLNLRNGNNSNTIVNFSDNINLNCVVVDNPSAAHAIWNPATFSNYVSAQDQCRIFVNVDTLDSVFTQTTYTLPALTYGNYFTQSGGTGTPLFAGDIINNSQIIYIYNESFCATNESSFSVLIITEDYYIPKYFTPNNDGIHDYWKVQDFNNSIKNIAIFDRFGKLLKYLPTNSIGWNGSFKGELLKTDTYWYVISLTTGETIRGYFALKR</sequence>
<gene>
    <name evidence="3" type="ORF">ACFQ0I_03265</name>
</gene>
<organism evidence="3 4">
    <name type="scientific">Mariniflexile aquimaris</name>
    <dbReference type="NCBI Taxonomy" id="881009"/>
    <lineage>
        <taxon>Bacteria</taxon>
        <taxon>Pseudomonadati</taxon>
        <taxon>Bacteroidota</taxon>
        <taxon>Flavobacteriia</taxon>
        <taxon>Flavobacteriales</taxon>
        <taxon>Flavobacteriaceae</taxon>
        <taxon>Mariniflexile</taxon>
    </lineage>
</organism>
<dbReference type="InterPro" id="IPR026341">
    <property type="entry name" value="T9SS_type_B"/>
</dbReference>
<evidence type="ECO:0000313" key="3">
    <source>
        <dbReference type="EMBL" id="MFD0834771.1"/>
    </source>
</evidence>
<evidence type="ECO:0000256" key="2">
    <source>
        <dbReference type="ARBA" id="ARBA00022737"/>
    </source>
</evidence>
<dbReference type="Pfam" id="PF13585">
    <property type="entry name" value="CHU_C"/>
    <property type="match status" value="1"/>
</dbReference>
<keyword evidence="2" id="KW-0677">Repeat</keyword>
<dbReference type="Pfam" id="PF12799">
    <property type="entry name" value="LRR_4"/>
    <property type="match status" value="1"/>
</dbReference>
<comment type="caution">
    <text evidence="3">The sequence shown here is derived from an EMBL/GenBank/DDBJ whole genome shotgun (WGS) entry which is preliminary data.</text>
</comment>
<evidence type="ECO:0000313" key="4">
    <source>
        <dbReference type="Proteomes" id="UP001597011"/>
    </source>
</evidence>
<dbReference type="EMBL" id="JBHTIB010000002">
    <property type="protein sequence ID" value="MFD0834771.1"/>
    <property type="molecule type" value="Genomic_DNA"/>
</dbReference>
<dbReference type="SUPFAM" id="SSF52058">
    <property type="entry name" value="L domain-like"/>
    <property type="match status" value="1"/>
</dbReference>
<dbReference type="InterPro" id="IPR032675">
    <property type="entry name" value="LRR_dom_sf"/>
</dbReference>
<accession>A0ABW3BR65</accession>
<proteinExistence type="predicted"/>
<reference evidence="4" key="1">
    <citation type="journal article" date="2019" name="Int. J. Syst. Evol. Microbiol.">
        <title>The Global Catalogue of Microorganisms (GCM) 10K type strain sequencing project: providing services to taxonomists for standard genome sequencing and annotation.</title>
        <authorList>
            <consortium name="The Broad Institute Genomics Platform"/>
            <consortium name="The Broad Institute Genome Sequencing Center for Infectious Disease"/>
            <person name="Wu L."/>
            <person name="Ma J."/>
        </authorList>
    </citation>
    <scope>NUCLEOTIDE SEQUENCE [LARGE SCALE GENOMIC DNA]</scope>
    <source>
        <strain evidence="4">CCUG 60529</strain>
    </source>
</reference>
<dbReference type="PANTHER" id="PTHR47566:SF1">
    <property type="entry name" value="PROTEIN NUD1"/>
    <property type="match status" value="1"/>
</dbReference>
<evidence type="ECO:0000256" key="1">
    <source>
        <dbReference type="ARBA" id="ARBA00022614"/>
    </source>
</evidence>
<dbReference type="InterPro" id="IPR052574">
    <property type="entry name" value="CDIRP"/>
</dbReference>